<dbReference type="RefSeq" id="WP_147273305.1">
    <property type="nucleotide sequence ID" value="NZ_QPJL01000010.1"/>
</dbReference>
<dbReference type="OrthoDB" id="8095026at2"/>
<protein>
    <submittedName>
        <fullName evidence="1">Uncharacterized protein</fullName>
    </submittedName>
</protein>
<name>A0A368YTC4_9RHOB</name>
<gene>
    <name evidence="1" type="ORF">DFP89_110143</name>
</gene>
<dbReference type="AlphaFoldDB" id="A0A368YTC4"/>
<reference evidence="1 2" key="1">
    <citation type="submission" date="2018-07" db="EMBL/GenBank/DDBJ databases">
        <title>Genomic Encyclopedia of Type Strains, Phase III (KMG-III): the genomes of soil and plant-associated and newly described type strains.</title>
        <authorList>
            <person name="Whitman W."/>
        </authorList>
    </citation>
    <scope>NUCLEOTIDE SEQUENCE [LARGE SCALE GENOMIC DNA]</scope>
    <source>
        <strain evidence="1 2">CECT 8525</strain>
    </source>
</reference>
<dbReference type="EMBL" id="QPJL01000010">
    <property type="protein sequence ID" value="RCW83461.1"/>
    <property type="molecule type" value="Genomic_DNA"/>
</dbReference>
<sequence length="125" mass="14143">MKSSVKTTPVAASVTGRDGYIVVKALIYAIARIQSLPEDRQEYSDMLDMCTVLHDLDFPQSMLDMIHSDVEHHMQREVDLYPGEGMEAERKATRARIDAERARIDAMKSDHAEALRCFNESDEAV</sequence>
<evidence type="ECO:0000313" key="2">
    <source>
        <dbReference type="Proteomes" id="UP000253345"/>
    </source>
</evidence>
<dbReference type="Proteomes" id="UP000253345">
    <property type="component" value="Unassembled WGS sequence"/>
</dbReference>
<comment type="caution">
    <text evidence="1">The sequence shown here is derived from an EMBL/GenBank/DDBJ whole genome shotgun (WGS) entry which is preliminary data.</text>
</comment>
<evidence type="ECO:0000313" key="1">
    <source>
        <dbReference type="EMBL" id="RCW83461.1"/>
    </source>
</evidence>
<keyword evidence="2" id="KW-1185">Reference proteome</keyword>
<organism evidence="1 2">
    <name type="scientific">Paracoccus lutimaris</name>
    <dbReference type="NCBI Taxonomy" id="1490030"/>
    <lineage>
        <taxon>Bacteria</taxon>
        <taxon>Pseudomonadati</taxon>
        <taxon>Pseudomonadota</taxon>
        <taxon>Alphaproteobacteria</taxon>
        <taxon>Rhodobacterales</taxon>
        <taxon>Paracoccaceae</taxon>
        <taxon>Paracoccus</taxon>
    </lineage>
</organism>
<accession>A0A368YTC4</accession>
<proteinExistence type="predicted"/>